<dbReference type="EMBL" id="VSSQ01124333">
    <property type="protein sequence ID" value="MPN55279.1"/>
    <property type="molecule type" value="Genomic_DNA"/>
</dbReference>
<keyword evidence="1" id="KW-0812">Transmembrane</keyword>
<dbReference type="PROSITE" id="PS51482">
    <property type="entry name" value="DEGV"/>
    <property type="match status" value="1"/>
</dbReference>
<organism evidence="2">
    <name type="scientific">bioreactor metagenome</name>
    <dbReference type="NCBI Taxonomy" id="1076179"/>
    <lineage>
        <taxon>unclassified sequences</taxon>
        <taxon>metagenomes</taxon>
        <taxon>ecological metagenomes</taxon>
    </lineage>
</organism>
<dbReference type="AlphaFoldDB" id="A0A645IXX2"/>
<name>A0A645IXX2_9ZZZZ</name>
<keyword evidence="1" id="KW-0472">Membrane</keyword>
<gene>
    <name evidence="2" type="ORF">SDC9_202960</name>
</gene>
<comment type="caution">
    <text evidence="2">The sequence shown here is derived from an EMBL/GenBank/DDBJ whole genome shotgun (WGS) entry which is preliminary data.</text>
</comment>
<accession>A0A645IXX2</accession>
<dbReference type="InterPro" id="IPR003797">
    <property type="entry name" value="DegV"/>
</dbReference>
<protein>
    <recommendedName>
        <fullName evidence="3">DegV domain-containing protein</fullName>
    </recommendedName>
</protein>
<evidence type="ECO:0000313" key="2">
    <source>
        <dbReference type="EMBL" id="MPN55279.1"/>
    </source>
</evidence>
<reference evidence="2" key="1">
    <citation type="submission" date="2019-08" db="EMBL/GenBank/DDBJ databases">
        <authorList>
            <person name="Kucharzyk K."/>
            <person name="Murdoch R.W."/>
            <person name="Higgins S."/>
            <person name="Loffler F."/>
        </authorList>
    </citation>
    <scope>NUCLEOTIDE SEQUENCE</scope>
</reference>
<feature type="transmembrane region" description="Helical" evidence="1">
    <location>
        <begin position="76"/>
        <end position="99"/>
    </location>
</feature>
<dbReference type="Pfam" id="PF02645">
    <property type="entry name" value="DegV"/>
    <property type="match status" value="1"/>
</dbReference>
<dbReference type="Gene3D" id="3.30.1180.10">
    <property type="match status" value="1"/>
</dbReference>
<keyword evidence="1" id="KW-1133">Transmembrane helix</keyword>
<evidence type="ECO:0000256" key="1">
    <source>
        <dbReference type="SAM" id="Phobius"/>
    </source>
</evidence>
<evidence type="ECO:0008006" key="3">
    <source>
        <dbReference type="Google" id="ProtNLM"/>
    </source>
</evidence>
<proteinExistence type="predicted"/>
<sequence>MGELLGIKPVLTFKSGVVCDVDIIRSARGVNRWLTDAFSRLASDHTFVVIYHSMAPERAKSLEGELKALYTGLETLILSVGAVIGVYTGPGCLGISFLMDEKNKP</sequence>
<dbReference type="InterPro" id="IPR043168">
    <property type="entry name" value="DegV_C"/>
</dbReference>
<dbReference type="SUPFAM" id="SSF82549">
    <property type="entry name" value="DAK1/DegV-like"/>
    <property type="match status" value="1"/>
</dbReference>